<dbReference type="OrthoDB" id="2402916at2759"/>
<protein>
    <recommendedName>
        <fullName evidence="2">Membrane anchor Opy2 N-terminal domain-containing protein</fullName>
    </recommendedName>
</protein>
<keyword evidence="4" id="KW-1185">Reference proteome</keyword>
<sequence length="113" mass="12016">MFKLFSLPSLLLASLAIGVVLSTPLDAAARDDQCVPCPKIFPVCDCAEGQECIIVAETCTECAHAICITPAPTLRECVVCTLQLPECNCDEDQECVIVKQTCDACAYATCVSP</sequence>
<proteinExistence type="predicted"/>
<dbReference type="AlphaFoldDB" id="A0A8H6ZB87"/>
<evidence type="ECO:0000313" key="4">
    <source>
        <dbReference type="Proteomes" id="UP000623467"/>
    </source>
</evidence>
<feature type="chain" id="PRO_5034809171" description="Membrane anchor Opy2 N-terminal domain-containing protein" evidence="1">
    <location>
        <begin position="23"/>
        <end position="113"/>
    </location>
</feature>
<feature type="signal peptide" evidence="1">
    <location>
        <begin position="1"/>
        <end position="22"/>
    </location>
</feature>
<keyword evidence="1" id="KW-0732">Signal</keyword>
<comment type="caution">
    <text evidence="3">The sequence shown here is derived from an EMBL/GenBank/DDBJ whole genome shotgun (WGS) entry which is preliminary data.</text>
</comment>
<accession>A0A8H6ZB87</accession>
<dbReference type="InterPro" id="IPR018571">
    <property type="entry name" value="Membrane_anchor_Opy2_N"/>
</dbReference>
<evidence type="ECO:0000313" key="3">
    <source>
        <dbReference type="EMBL" id="KAF7373131.1"/>
    </source>
</evidence>
<dbReference type="EMBL" id="JACAZH010000003">
    <property type="protein sequence ID" value="KAF7373131.1"/>
    <property type="molecule type" value="Genomic_DNA"/>
</dbReference>
<name>A0A8H6ZB87_9AGAR</name>
<dbReference type="Pfam" id="PF09463">
    <property type="entry name" value="Opy2"/>
    <property type="match status" value="2"/>
</dbReference>
<evidence type="ECO:0000256" key="1">
    <source>
        <dbReference type="SAM" id="SignalP"/>
    </source>
</evidence>
<feature type="domain" description="Membrane anchor Opy2 N-terminal" evidence="2">
    <location>
        <begin position="34"/>
        <end position="67"/>
    </location>
</feature>
<gene>
    <name evidence="3" type="ORF">MSAN_00520900</name>
</gene>
<organism evidence="3 4">
    <name type="scientific">Mycena sanguinolenta</name>
    <dbReference type="NCBI Taxonomy" id="230812"/>
    <lineage>
        <taxon>Eukaryota</taxon>
        <taxon>Fungi</taxon>
        <taxon>Dikarya</taxon>
        <taxon>Basidiomycota</taxon>
        <taxon>Agaricomycotina</taxon>
        <taxon>Agaricomycetes</taxon>
        <taxon>Agaricomycetidae</taxon>
        <taxon>Agaricales</taxon>
        <taxon>Marasmiineae</taxon>
        <taxon>Mycenaceae</taxon>
        <taxon>Mycena</taxon>
    </lineage>
</organism>
<feature type="domain" description="Membrane anchor Opy2 N-terminal" evidence="2">
    <location>
        <begin position="77"/>
        <end position="110"/>
    </location>
</feature>
<dbReference type="Proteomes" id="UP000623467">
    <property type="component" value="Unassembled WGS sequence"/>
</dbReference>
<reference evidence="3" key="1">
    <citation type="submission" date="2020-05" db="EMBL/GenBank/DDBJ databases">
        <title>Mycena genomes resolve the evolution of fungal bioluminescence.</title>
        <authorList>
            <person name="Tsai I.J."/>
        </authorList>
    </citation>
    <scope>NUCLEOTIDE SEQUENCE</scope>
    <source>
        <strain evidence="3">160909Yilan</strain>
    </source>
</reference>
<evidence type="ECO:0000259" key="2">
    <source>
        <dbReference type="Pfam" id="PF09463"/>
    </source>
</evidence>